<comment type="similarity">
    <text evidence="7">Belongs to the NrdR family.</text>
</comment>
<reference evidence="9 10" key="1">
    <citation type="journal article" date="2016" name="Nat. Commun.">
        <title>Thousands of microbial genomes shed light on interconnected biogeochemical processes in an aquifer system.</title>
        <authorList>
            <person name="Anantharaman K."/>
            <person name="Brown C.T."/>
            <person name="Hug L.A."/>
            <person name="Sharon I."/>
            <person name="Castelle C.J."/>
            <person name="Probst A.J."/>
            <person name="Thomas B.C."/>
            <person name="Singh A."/>
            <person name="Wilkins M.J."/>
            <person name="Karaoz U."/>
            <person name="Brodie E.L."/>
            <person name="Williams K.H."/>
            <person name="Hubbard S.S."/>
            <person name="Banfield J.F."/>
        </authorList>
    </citation>
    <scope>NUCLEOTIDE SEQUENCE [LARGE SCALE GENOMIC DNA]</scope>
</reference>
<dbReference type="PROSITE" id="PS51161">
    <property type="entry name" value="ATP_CONE"/>
    <property type="match status" value="1"/>
</dbReference>
<dbReference type="STRING" id="1802451.A3C82_01065"/>
<comment type="function">
    <text evidence="7">Negatively regulates transcription of bacterial ribonucleotide reductase nrd genes and operons by binding to NrdR-boxes.</text>
</comment>
<dbReference type="PANTHER" id="PTHR30455:SF2">
    <property type="entry name" value="TRANSCRIPTIONAL REPRESSOR NRDR"/>
    <property type="match status" value="1"/>
</dbReference>
<keyword evidence="6 7" id="KW-0804">Transcription</keyword>
<name>A0A1G2R2H2_9BACT</name>
<evidence type="ECO:0000256" key="5">
    <source>
        <dbReference type="ARBA" id="ARBA00023125"/>
    </source>
</evidence>
<evidence type="ECO:0000256" key="3">
    <source>
        <dbReference type="ARBA" id="ARBA00022840"/>
    </source>
</evidence>
<keyword evidence="5 7" id="KW-0238">DNA-binding</keyword>
<evidence type="ECO:0000256" key="2">
    <source>
        <dbReference type="ARBA" id="ARBA00022741"/>
    </source>
</evidence>
<evidence type="ECO:0000313" key="10">
    <source>
        <dbReference type="Proteomes" id="UP000176901"/>
    </source>
</evidence>
<sequence>MKCPVCQSSTKVTNSRGADHGRAIKRRRICLQCQRRFTSYERIELVGLTVIKRNGSKEPYVRHKIELGLRKALEKRSVIEDEFQKLVSSIENDIFNLEKDTVSSEQIGHIALSHLKTFDQVAYLRFASVHRNFKSARAFEKEIQKLEKAK</sequence>
<dbReference type="GO" id="GO:0045892">
    <property type="term" value="P:negative regulation of DNA-templated transcription"/>
    <property type="evidence" value="ECO:0007669"/>
    <property type="project" value="UniProtKB-UniRule"/>
</dbReference>
<protein>
    <recommendedName>
        <fullName evidence="7">Transcriptional repressor NrdR</fullName>
    </recommendedName>
</protein>
<evidence type="ECO:0000256" key="6">
    <source>
        <dbReference type="ARBA" id="ARBA00023163"/>
    </source>
</evidence>
<dbReference type="HAMAP" id="MF_00440">
    <property type="entry name" value="NrdR"/>
    <property type="match status" value="1"/>
</dbReference>
<dbReference type="Proteomes" id="UP000176901">
    <property type="component" value="Unassembled WGS sequence"/>
</dbReference>
<dbReference type="GO" id="GO:0005524">
    <property type="term" value="F:ATP binding"/>
    <property type="evidence" value="ECO:0007669"/>
    <property type="project" value="UniProtKB-UniRule"/>
</dbReference>
<dbReference type="Pfam" id="PF22811">
    <property type="entry name" value="Zn_ribbon_NrdR"/>
    <property type="match status" value="1"/>
</dbReference>
<dbReference type="InterPro" id="IPR003796">
    <property type="entry name" value="RNR_NrdR-like"/>
</dbReference>
<evidence type="ECO:0000256" key="7">
    <source>
        <dbReference type="HAMAP-Rule" id="MF_00440"/>
    </source>
</evidence>
<evidence type="ECO:0000256" key="4">
    <source>
        <dbReference type="ARBA" id="ARBA00023015"/>
    </source>
</evidence>
<dbReference type="NCBIfam" id="TIGR00244">
    <property type="entry name" value="transcriptional regulator NrdR"/>
    <property type="match status" value="1"/>
</dbReference>
<comment type="caution">
    <text evidence="9">The sequence shown here is derived from an EMBL/GenBank/DDBJ whole genome shotgun (WGS) entry which is preliminary data.</text>
</comment>
<evidence type="ECO:0000313" key="9">
    <source>
        <dbReference type="EMBL" id="OHA67030.1"/>
    </source>
</evidence>
<dbReference type="InterPro" id="IPR055173">
    <property type="entry name" value="NrdR-like_N"/>
</dbReference>
<organism evidence="9 10">
    <name type="scientific">Candidatus Wildermuthbacteria bacterium RIFCSPHIGHO2_02_FULL_47_12</name>
    <dbReference type="NCBI Taxonomy" id="1802451"/>
    <lineage>
        <taxon>Bacteria</taxon>
        <taxon>Candidatus Wildermuthiibacteriota</taxon>
    </lineage>
</organism>
<keyword evidence="1 7" id="KW-0678">Repressor</keyword>
<keyword evidence="4 7" id="KW-0805">Transcription regulation</keyword>
<dbReference type="Pfam" id="PF03477">
    <property type="entry name" value="ATP-cone"/>
    <property type="match status" value="1"/>
</dbReference>
<evidence type="ECO:0000256" key="1">
    <source>
        <dbReference type="ARBA" id="ARBA00022491"/>
    </source>
</evidence>
<keyword evidence="3 7" id="KW-0067">ATP-binding</keyword>
<dbReference type="GO" id="GO:0008270">
    <property type="term" value="F:zinc ion binding"/>
    <property type="evidence" value="ECO:0007669"/>
    <property type="project" value="InterPro"/>
</dbReference>
<feature type="domain" description="ATP-cone" evidence="8">
    <location>
        <begin position="48"/>
        <end position="138"/>
    </location>
</feature>
<dbReference type="EMBL" id="MHTW01000019">
    <property type="protein sequence ID" value="OHA67030.1"/>
    <property type="molecule type" value="Genomic_DNA"/>
</dbReference>
<gene>
    <name evidence="7" type="primary">nrdR</name>
    <name evidence="9" type="ORF">A3C82_01065</name>
</gene>
<evidence type="ECO:0000259" key="8">
    <source>
        <dbReference type="PROSITE" id="PS51161"/>
    </source>
</evidence>
<accession>A0A1G2R2H2</accession>
<dbReference type="InterPro" id="IPR005144">
    <property type="entry name" value="ATP-cone_dom"/>
</dbReference>
<dbReference type="AlphaFoldDB" id="A0A1G2R2H2"/>
<proteinExistence type="inferred from homology"/>
<dbReference type="PANTHER" id="PTHR30455">
    <property type="entry name" value="TRANSCRIPTIONAL REPRESSOR NRDR"/>
    <property type="match status" value="1"/>
</dbReference>
<comment type="caution">
    <text evidence="7">Lacks conserved residue(s) required for the propagation of feature annotation.</text>
</comment>
<dbReference type="GO" id="GO:0003677">
    <property type="term" value="F:DNA binding"/>
    <property type="evidence" value="ECO:0007669"/>
    <property type="project" value="UniProtKB-KW"/>
</dbReference>
<keyword evidence="2 7" id="KW-0547">Nucleotide-binding</keyword>